<evidence type="ECO:0000313" key="3">
    <source>
        <dbReference type="Proteomes" id="UP000824250"/>
    </source>
</evidence>
<gene>
    <name evidence="2" type="ORF">IAB28_02640</name>
</gene>
<evidence type="ECO:0000313" key="2">
    <source>
        <dbReference type="EMBL" id="HIR04849.1"/>
    </source>
</evidence>
<comment type="caution">
    <text evidence="2">The sequence shown here is derived from an EMBL/GenBank/DDBJ whole genome shotgun (WGS) entry which is preliminary data.</text>
</comment>
<dbReference type="Proteomes" id="UP000824250">
    <property type="component" value="Unassembled WGS sequence"/>
</dbReference>
<dbReference type="InterPro" id="IPR016181">
    <property type="entry name" value="Acyl_CoA_acyltransferase"/>
</dbReference>
<dbReference type="SUPFAM" id="SSF55729">
    <property type="entry name" value="Acyl-CoA N-acyltransferases (Nat)"/>
    <property type="match status" value="1"/>
</dbReference>
<reference evidence="2" key="2">
    <citation type="journal article" date="2021" name="PeerJ">
        <title>Extensive microbial diversity within the chicken gut microbiome revealed by metagenomics and culture.</title>
        <authorList>
            <person name="Gilroy R."/>
            <person name="Ravi A."/>
            <person name="Getino M."/>
            <person name="Pursley I."/>
            <person name="Horton D.L."/>
            <person name="Alikhan N.F."/>
            <person name="Baker D."/>
            <person name="Gharbi K."/>
            <person name="Hall N."/>
            <person name="Watson M."/>
            <person name="Adriaenssens E.M."/>
            <person name="Foster-Nyarko E."/>
            <person name="Jarju S."/>
            <person name="Secka A."/>
            <person name="Antonio M."/>
            <person name="Oren A."/>
            <person name="Chaudhuri R.R."/>
            <person name="La Ragione R."/>
            <person name="Hildebrand F."/>
            <person name="Pallen M.J."/>
        </authorList>
    </citation>
    <scope>NUCLEOTIDE SEQUENCE</scope>
    <source>
        <strain evidence="2">CHK180-2868</strain>
    </source>
</reference>
<sequence>MEFVKITENKKAYLELLLLADEQESMIDRYLERGELYVLMDQGVQAVCVVTDEGNGILELKNLAVRPETQRKGYGRAVIRFLQKCYGGRYQILQAGTGDSPLTVPFYESCGFSRSHTVKNFFLDHYDHPIYEAGVLLKDMVYFQMELSGKKQEE</sequence>
<feature type="domain" description="N-acetyltransferase" evidence="1">
    <location>
        <begin position="1"/>
        <end position="133"/>
    </location>
</feature>
<dbReference type="AlphaFoldDB" id="A0A9D1A2K3"/>
<dbReference type="Gene3D" id="3.40.630.30">
    <property type="match status" value="1"/>
</dbReference>
<accession>A0A9D1A2K3</accession>
<dbReference type="EMBL" id="DVGC01000012">
    <property type="protein sequence ID" value="HIR04849.1"/>
    <property type="molecule type" value="Genomic_DNA"/>
</dbReference>
<reference evidence="2" key="1">
    <citation type="submission" date="2020-10" db="EMBL/GenBank/DDBJ databases">
        <authorList>
            <person name="Gilroy R."/>
        </authorList>
    </citation>
    <scope>NUCLEOTIDE SEQUENCE</scope>
    <source>
        <strain evidence="2">CHK180-2868</strain>
    </source>
</reference>
<organism evidence="2 3">
    <name type="scientific">Candidatus Copromonas faecavium</name>
    <name type="common">nom. illeg.</name>
    <dbReference type="NCBI Taxonomy" id="2840740"/>
    <lineage>
        <taxon>Bacteria</taxon>
        <taxon>Bacillati</taxon>
        <taxon>Bacillota</taxon>
        <taxon>Clostridia</taxon>
        <taxon>Lachnospirales</taxon>
        <taxon>Lachnospiraceae</taxon>
        <taxon>Candidatus Copromonas (nom. illeg.)</taxon>
    </lineage>
</organism>
<protein>
    <submittedName>
        <fullName evidence="2">GNAT family N-acetyltransferase</fullName>
    </submittedName>
</protein>
<dbReference type="CDD" id="cd04301">
    <property type="entry name" value="NAT_SF"/>
    <property type="match status" value="1"/>
</dbReference>
<evidence type="ECO:0000259" key="1">
    <source>
        <dbReference type="PROSITE" id="PS51186"/>
    </source>
</evidence>
<dbReference type="PROSITE" id="PS51186">
    <property type="entry name" value="GNAT"/>
    <property type="match status" value="1"/>
</dbReference>
<proteinExistence type="predicted"/>
<dbReference type="Pfam" id="PF13508">
    <property type="entry name" value="Acetyltransf_7"/>
    <property type="match status" value="1"/>
</dbReference>
<dbReference type="InterPro" id="IPR000182">
    <property type="entry name" value="GNAT_dom"/>
</dbReference>
<name>A0A9D1A2K3_9FIRM</name>
<dbReference type="GO" id="GO:0016747">
    <property type="term" value="F:acyltransferase activity, transferring groups other than amino-acyl groups"/>
    <property type="evidence" value="ECO:0007669"/>
    <property type="project" value="InterPro"/>
</dbReference>
<dbReference type="FunFam" id="3.40.630.30:FF:000165">
    <property type="entry name" value="IAA acetyltransferase"/>
    <property type="match status" value="1"/>
</dbReference>